<comment type="caution">
    <text evidence="1">The sequence shown here is derived from an EMBL/GenBank/DDBJ whole genome shotgun (WGS) entry which is preliminary data.</text>
</comment>
<name>A0ACC3T3L1_LIPKO</name>
<feature type="non-terminal residue" evidence="1">
    <location>
        <position position="1"/>
    </location>
</feature>
<keyword evidence="2" id="KW-1185">Reference proteome</keyword>
<sequence>IAFELGFSQSYSSLCRATLWWIEEEEATVAVLLCLTEVGKSSGAARRVFRTAEMRNAEIVTYGIEFNRQRRDEHRPLGPLVFNGYKWFGTLRDAFFETYRETDVGILKSEPVYLVKDGVDVSEEIPRDLTAIKVDDFLPYDWLSDDAVRGLAVNFLQPQTFMEALSDAVAKTALNRVKDIFDVEEH</sequence>
<gene>
    <name evidence="1" type="ORF">V1525DRAFT_341343</name>
</gene>
<organism evidence="1 2">
    <name type="scientific">Lipomyces kononenkoae</name>
    <name type="common">Yeast</name>
    <dbReference type="NCBI Taxonomy" id="34357"/>
    <lineage>
        <taxon>Eukaryota</taxon>
        <taxon>Fungi</taxon>
        <taxon>Dikarya</taxon>
        <taxon>Ascomycota</taxon>
        <taxon>Saccharomycotina</taxon>
        <taxon>Lipomycetes</taxon>
        <taxon>Lipomycetales</taxon>
        <taxon>Lipomycetaceae</taxon>
        <taxon>Lipomyces</taxon>
    </lineage>
</organism>
<dbReference type="EMBL" id="MU971355">
    <property type="protein sequence ID" value="KAK9238508.1"/>
    <property type="molecule type" value="Genomic_DNA"/>
</dbReference>
<accession>A0ACC3T3L1</accession>
<proteinExistence type="predicted"/>
<evidence type="ECO:0000313" key="1">
    <source>
        <dbReference type="EMBL" id="KAK9238508.1"/>
    </source>
</evidence>
<dbReference type="Proteomes" id="UP001433508">
    <property type="component" value="Unassembled WGS sequence"/>
</dbReference>
<evidence type="ECO:0000313" key="2">
    <source>
        <dbReference type="Proteomes" id="UP001433508"/>
    </source>
</evidence>
<reference evidence="2" key="1">
    <citation type="journal article" date="2024" name="Front. Bioeng. Biotechnol.">
        <title>Genome-scale model development and genomic sequencing of the oleaginous clade Lipomyces.</title>
        <authorList>
            <person name="Czajka J.J."/>
            <person name="Han Y."/>
            <person name="Kim J."/>
            <person name="Mondo S.J."/>
            <person name="Hofstad B.A."/>
            <person name="Robles A."/>
            <person name="Haridas S."/>
            <person name="Riley R."/>
            <person name="LaButti K."/>
            <person name="Pangilinan J."/>
            <person name="Andreopoulos W."/>
            <person name="Lipzen A."/>
            <person name="Yan J."/>
            <person name="Wang M."/>
            <person name="Ng V."/>
            <person name="Grigoriev I.V."/>
            <person name="Spatafora J.W."/>
            <person name="Magnuson J.K."/>
            <person name="Baker S.E."/>
            <person name="Pomraning K.R."/>
        </authorList>
    </citation>
    <scope>NUCLEOTIDE SEQUENCE [LARGE SCALE GENOMIC DNA]</scope>
    <source>
        <strain evidence="2">CBS 7786</strain>
    </source>
</reference>
<protein>
    <submittedName>
        <fullName evidence="1">Uncharacterized protein</fullName>
    </submittedName>
</protein>